<comment type="function">
    <text evidence="5">Required for proper homologous chromosome pairing and efficient cross-over and intragenic recombination during meiosis.</text>
</comment>
<protein>
    <recommendedName>
        <fullName evidence="11">Meiotic nuclear division protein 1 homolog</fullName>
    </recommendedName>
</protein>
<organism evidence="9 10">
    <name type="scientific">Chaetoceros tenuissimus</name>
    <dbReference type="NCBI Taxonomy" id="426638"/>
    <lineage>
        <taxon>Eukaryota</taxon>
        <taxon>Sar</taxon>
        <taxon>Stramenopiles</taxon>
        <taxon>Ochrophyta</taxon>
        <taxon>Bacillariophyta</taxon>
        <taxon>Coscinodiscophyceae</taxon>
        <taxon>Chaetocerotophycidae</taxon>
        <taxon>Chaetocerotales</taxon>
        <taxon>Chaetocerotaceae</taxon>
        <taxon>Chaetoceros</taxon>
    </lineage>
</organism>
<proteinExistence type="inferred from homology"/>
<evidence type="ECO:0000259" key="8">
    <source>
        <dbReference type="Pfam" id="PF18517"/>
    </source>
</evidence>
<keyword evidence="4 5" id="KW-0539">Nucleus</keyword>
<dbReference type="EMBL" id="BLLK01000022">
    <property type="protein sequence ID" value="GFH45896.1"/>
    <property type="molecule type" value="Genomic_DNA"/>
</dbReference>
<feature type="region of interest" description="Disordered" evidence="6">
    <location>
        <begin position="100"/>
        <end position="121"/>
    </location>
</feature>
<sequence>MAGSKRMSQEEKRKTILDIYHKSKEVFTEKEICALATKAGVNSGTVADINNALVDDGLVDKEKIGGSNYFWSFPGKKDRELQIAHENTLAEIEKAKERVAESQSKLADAKRGREDDDGDRAKKLARKVELEKEKIAKTAELEKLKENDPQALADLEKEVKFVKEAAHRWTDNIFQCKTYLTKKKGMSSQDANRLLQITSDFDYPE</sequence>
<feature type="compositionally biased region" description="Basic and acidic residues" evidence="6">
    <location>
        <begin position="107"/>
        <end position="121"/>
    </location>
</feature>
<evidence type="ECO:0000259" key="7">
    <source>
        <dbReference type="Pfam" id="PF03962"/>
    </source>
</evidence>
<dbReference type="Proteomes" id="UP001054902">
    <property type="component" value="Unassembled WGS sequence"/>
</dbReference>
<dbReference type="InterPro" id="IPR040661">
    <property type="entry name" value="LZ3wCH"/>
</dbReference>
<comment type="similarity">
    <text evidence="2 5">Belongs to the MND1 family.</text>
</comment>
<gene>
    <name evidence="9" type="ORF">CTEN210_02370</name>
</gene>
<name>A0AAD3CHF5_9STRA</name>
<dbReference type="InterPro" id="IPR005647">
    <property type="entry name" value="Mnd1"/>
</dbReference>
<evidence type="ECO:0008006" key="11">
    <source>
        <dbReference type="Google" id="ProtNLM"/>
    </source>
</evidence>
<evidence type="ECO:0000256" key="2">
    <source>
        <dbReference type="ARBA" id="ARBA00005981"/>
    </source>
</evidence>
<dbReference type="GO" id="GO:0005634">
    <property type="term" value="C:nucleus"/>
    <property type="evidence" value="ECO:0007669"/>
    <property type="project" value="UniProtKB-SubCell"/>
</dbReference>
<dbReference type="PIRSF" id="PIRSF026991">
    <property type="entry name" value="Mnd1"/>
    <property type="match status" value="1"/>
</dbReference>
<evidence type="ECO:0000313" key="9">
    <source>
        <dbReference type="EMBL" id="GFH45896.1"/>
    </source>
</evidence>
<evidence type="ECO:0000256" key="1">
    <source>
        <dbReference type="ARBA" id="ARBA00004123"/>
    </source>
</evidence>
<dbReference type="GO" id="GO:0003690">
    <property type="term" value="F:double-stranded DNA binding"/>
    <property type="evidence" value="ECO:0007669"/>
    <property type="project" value="InterPro"/>
</dbReference>
<evidence type="ECO:0000256" key="3">
    <source>
        <dbReference type="ARBA" id="ARBA00023054"/>
    </source>
</evidence>
<keyword evidence="10" id="KW-1185">Reference proteome</keyword>
<feature type="domain" description="Leucine zipper with capping helix" evidence="8">
    <location>
        <begin position="151"/>
        <end position="203"/>
    </location>
</feature>
<evidence type="ECO:0000256" key="4">
    <source>
        <dbReference type="ARBA" id="ARBA00023242"/>
    </source>
</evidence>
<feature type="domain" description="Mnd1 HTH" evidence="7">
    <location>
        <begin position="16"/>
        <end position="74"/>
    </location>
</feature>
<comment type="subcellular location">
    <subcellularLocation>
        <location evidence="1 5">Nucleus</location>
    </subcellularLocation>
</comment>
<dbReference type="Pfam" id="PF03962">
    <property type="entry name" value="Mnd1"/>
    <property type="match status" value="1"/>
</dbReference>
<dbReference type="Pfam" id="PF18517">
    <property type="entry name" value="LZ3wCH"/>
    <property type="match status" value="1"/>
</dbReference>
<keyword evidence="3" id="KW-0175">Coiled coil</keyword>
<dbReference type="InterPro" id="IPR040453">
    <property type="entry name" value="Mnd1_HTH"/>
</dbReference>
<comment type="caution">
    <text evidence="9">The sequence shown here is derived from an EMBL/GenBank/DDBJ whole genome shotgun (WGS) entry which is preliminary data.</text>
</comment>
<evidence type="ECO:0000256" key="6">
    <source>
        <dbReference type="SAM" id="MobiDB-lite"/>
    </source>
</evidence>
<reference evidence="9 10" key="1">
    <citation type="journal article" date="2021" name="Sci. Rep.">
        <title>The genome of the diatom Chaetoceros tenuissimus carries an ancient integrated fragment of an extant virus.</title>
        <authorList>
            <person name="Hongo Y."/>
            <person name="Kimura K."/>
            <person name="Takaki Y."/>
            <person name="Yoshida Y."/>
            <person name="Baba S."/>
            <person name="Kobayashi G."/>
            <person name="Nagasaki K."/>
            <person name="Hano T."/>
            <person name="Tomaru Y."/>
        </authorList>
    </citation>
    <scope>NUCLEOTIDE SEQUENCE [LARGE SCALE GENOMIC DNA]</scope>
    <source>
        <strain evidence="9 10">NIES-3715</strain>
    </source>
</reference>
<dbReference type="AlphaFoldDB" id="A0AAD3CHF5"/>
<evidence type="ECO:0000313" key="10">
    <source>
        <dbReference type="Proteomes" id="UP001054902"/>
    </source>
</evidence>
<accession>A0AAD3CHF5</accession>
<dbReference type="GO" id="GO:0007131">
    <property type="term" value="P:reciprocal meiotic recombination"/>
    <property type="evidence" value="ECO:0007669"/>
    <property type="project" value="InterPro"/>
</dbReference>
<evidence type="ECO:0000256" key="5">
    <source>
        <dbReference type="PIRNR" id="PIRNR026991"/>
    </source>
</evidence>